<dbReference type="AlphaFoldDB" id="A0AB39HED1"/>
<dbReference type="GO" id="GO:0042597">
    <property type="term" value="C:periplasmic space"/>
    <property type="evidence" value="ECO:0007669"/>
    <property type="project" value="InterPro"/>
</dbReference>
<evidence type="ECO:0000313" key="6">
    <source>
        <dbReference type="EMBL" id="XDK25792.1"/>
    </source>
</evidence>
<evidence type="ECO:0000256" key="1">
    <source>
        <dbReference type="ARBA" id="ARBA00007734"/>
    </source>
</evidence>
<evidence type="ECO:0000256" key="2">
    <source>
        <dbReference type="ARBA" id="ARBA00022729"/>
    </source>
</evidence>
<sequence length="648" mass="75192">MNSNFSGRYWSLTLGMSAVLSAVPLVVSAQSSDELERQRRLYQQAQTLLDQSSYRAYEQLRTSLDDYPLTPYLDYRFFISDLKNKSAQDVQDFVNRYRALPFSANIKARYLNVKYQQQDWASITQLYDTPPRGQQYQCIYYTAKWKQGQQSEAFAGAKKLWHSGQSVSGYCDGLFSAWHSAGQRSEQDVLERLVLTFESRNLSLMTYLAKRLTSQKEQAWSSQVIELYRHPERLTTLAKAIASHAQGERILISHLYRYARIDDDKAYQQLTWLEKAKLINLKSRKKLANYIAGRLLDDDGELNQWRDNTIAASGDDALVERRFRVAATKESWSAMRDWIDKLSDEAQQTTKWRYWLGRTQMALGETDKGKQTLSSVLGRRNFYSVAAADALNVTPKISGSTLTYQPQLIEKYHTVLTRIEELIDVDKINAAKGEWYWLLSRANADEKAMLAGYAGEQHWHHLSVFASIQAKLWDNMQLRFPVAHQWWFDFYSKRNQLNPITLMALARQESALDVTARSPVGARGLMQIMPATARHTAEAFELDYQNSDQLFEVQKNIEIGSHYFKELMDQYDNNRIFSLAAYNAGPSRVTRWVKRTDGKVDAYRFIESIPFRETRGYVQNILMFELYYRDRLNQPGPFLTAQEQKARY</sequence>
<dbReference type="GO" id="GO:0004553">
    <property type="term" value="F:hydrolase activity, hydrolyzing O-glycosyl compounds"/>
    <property type="evidence" value="ECO:0007669"/>
    <property type="project" value="InterPro"/>
</dbReference>
<protein>
    <submittedName>
        <fullName evidence="6">Transglycosylase SLT domain-containing protein</fullName>
    </submittedName>
</protein>
<organism evidence="6">
    <name type="scientific">Vibrio sp. HB236076</name>
    <dbReference type="NCBI Taxonomy" id="3232307"/>
    <lineage>
        <taxon>Bacteria</taxon>
        <taxon>Pseudomonadati</taxon>
        <taxon>Pseudomonadota</taxon>
        <taxon>Gammaproteobacteria</taxon>
        <taxon>Vibrionales</taxon>
        <taxon>Vibrionaceae</taxon>
        <taxon>Vibrio</taxon>
    </lineage>
</organism>
<name>A0AB39HED1_9VIBR</name>
<evidence type="ECO:0000259" key="5">
    <source>
        <dbReference type="Pfam" id="PF14718"/>
    </source>
</evidence>
<dbReference type="PANTHER" id="PTHR37423:SF5">
    <property type="entry name" value="SOLUBLE LYTIC MUREIN TRANSGLYCOSYLASE"/>
    <property type="match status" value="1"/>
</dbReference>
<proteinExistence type="inferred from homology"/>
<feature type="domain" description="Transglycosylase SLT" evidence="4">
    <location>
        <begin position="490"/>
        <end position="599"/>
    </location>
</feature>
<dbReference type="InterPro" id="IPR008939">
    <property type="entry name" value="Lytic_TGlycosylase_superhlx_U"/>
</dbReference>
<dbReference type="CDD" id="cd13401">
    <property type="entry name" value="Slt70-like"/>
    <property type="match status" value="1"/>
</dbReference>
<feature type="domain" description="Lytic transglycosylase superhelical linker" evidence="5">
    <location>
        <begin position="412"/>
        <end position="476"/>
    </location>
</feature>
<dbReference type="InterPro" id="IPR023346">
    <property type="entry name" value="Lysozyme-like_dom_sf"/>
</dbReference>
<dbReference type="EMBL" id="CP162601">
    <property type="protein sequence ID" value="XDK25792.1"/>
    <property type="molecule type" value="Genomic_DNA"/>
</dbReference>
<dbReference type="Gene3D" id="1.25.20.10">
    <property type="entry name" value="Bacterial muramidases"/>
    <property type="match status" value="1"/>
</dbReference>
<dbReference type="Pfam" id="PF14718">
    <property type="entry name" value="SLT_L"/>
    <property type="match status" value="1"/>
</dbReference>
<gene>
    <name evidence="6" type="ORF">AB0763_03865</name>
</gene>
<dbReference type="PANTHER" id="PTHR37423">
    <property type="entry name" value="SOLUBLE LYTIC MUREIN TRANSGLYCOSYLASE-RELATED"/>
    <property type="match status" value="1"/>
</dbReference>
<comment type="similarity">
    <text evidence="1">Belongs to the transglycosylase Slt family.</text>
</comment>
<accession>A0AB39HED1</accession>
<feature type="signal peptide" evidence="3">
    <location>
        <begin position="1"/>
        <end position="29"/>
    </location>
</feature>
<reference evidence="6" key="1">
    <citation type="submission" date="2024-07" db="EMBL/GenBank/DDBJ databases">
        <title>Genome Analysis of a Potential Novel Vibrio Species Secreting pH- and Thermo-stable Alginate Lyase and its Application in Producing Alginate Oligosaccharides.</title>
        <authorList>
            <person name="Huang H."/>
            <person name="Bao K."/>
        </authorList>
    </citation>
    <scope>NUCLEOTIDE SEQUENCE</scope>
    <source>
        <strain evidence="6">HB236076</strain>
    </source>
</reference>
<feature type="chain" id="PRO_5044259431" evidence="3">
    <location>
        <begin position="30"/>
        <end position="648"/>
    </location>
</feature>
<evidence type="ECO:0000256" key="3">
    <source>
        <dbReference type="SAM" id="SignalP"/>
    </source>
</evidence>
<dbReference type="Gene3D" id="1.10.1240.20">
    <property type="entry name" value="Lytic transglycosylase, superhelical linker domain"/>
    <property type="match status" value="1"/>
</dbReference>
<dbReference type="InterPro" id="IPR012289">
    <property type="entry name" value="Lytic_TGlycosylase_superhlx_L"/>
</dbReference>
<dbReference type="InterPro" id="IPR008258">
    <property type="entry name" value="Transglycosylase_SLT_dom_1"/>
</dbReference>
<dbReference type="KEGG" id="vih:AB0763_03865"/>
<keyword evidence="2 3" id="KW-0732">Signal</keyword>
<dbReference type="Pfam" id="PF01464">
    <property type="entry name" value="SLT"/>
    <property type="match status" value="1"/>
</dbReference>
<dbReference type="SUPFAM" id="SSF53955">
    <property type="entry name" value="Lysozyme-like"/>
    <property type="match status" value="1"/>
</dbReference>
<dbReference type="Gene3D" id="1.10.530.10">
    <property type="match status" value="1"/>
</dbReference>
<dbReference type="InterPro" id="IPR037061">
    <property type="entry name" value="Lytic_TGlycoase_superhlx_L_sf"/>
</dbReference>
<dbReference type="RefSeq" id="WP_306101233.1">
    <property type="nucleotide sequence ID" value="NZ_CP162601.1"/>
</dbReference>
<dbReference type="SUPFAM" id="SSF48435">
    <property type="entry name" value="Bacterial muramidases"/>
    <property type="match status" value="1"/>
</dbReference>
<evidence type="ECO:0000259" key="4">
    <source>
        <dbReference type="Pfam" id="PF01464"/>
    </source>
</evidence>